<dbReference type="Pfam" id="PF08148">
    <property type="entry name" value="DSHCT"/>
    <property type="match status" value="1"/>
</dbReference>
<dbReference type="Pfam" id="PF26090">
    <property type="entry name" value="SH3_HelY"/>
    <property type="match status" value="1"/>
</dbReference>
<dbReference type="Proteomes" id="UP000265419">
    <property type="component" value="Unassembled WGS sequence"/>
</dbReference>
<dbReference type="PROSITE" id="PS51194">
    <property type="entry name" value="HELICASE_CTER"/>
    <property type="match status" value="1"/>
</dbReference>
<dbReference type="SMART" id="SM00487">
    <property type="entry name" value="DEXDc"/>
    <property type="match status" value="1"/>
</dbReference>
<dbReference type="PROSITE" id="PS51192">
    <property type="entry name" value="HELICASE_ATP_BIND_1"/>
    <property type="match status" value="1"/>
</dbReference>
<reference evidence="8 9" key="1">
    <citation type="submission" date="2018-07" db="EMBL/GenBank/DDBJ databases">
        <title>Arthrobacter sp. nov., isolated from raw cow's milk with high bacterial count.</title>
        <authorList>
            <person name="Hahne J."/>
            <person name="Isele D."/>
            <person name="Lipski A."/>
        </authorList>
    </citation>
    <scope>NUCLEOTIDE SEQUENCE [LARGE SCALE GENOMIC DNA]</scope>
    <source>
        <strain evidence="8 9">JZ R-35</strain>
    </source>
</reference>
<dbReference type="EMBL" id="QQXK01000015">
    <property type="protein sequence ID" value="RII42179.1"/>
    <property type="molecule type" value="Genomic_DNA"/>
</dbReference>
<dbReference type="GO" id="GO:0003676">
    <property type="term" value="F:nucleic acid binding"/>
    <property type="evidence" value="ECO:0007669"/>
    <property type="project" value="InterPro"/>
</dbReference>
<dbReference type="Gene3D" id="1.10.3380.30">
    <property type="match status" value="1"/>
</dbReference>
<dbReference type="GO" id="GO:0070478">
    <property type="term" value="P:nuclear-transcribed mRNA catabolic process, 3'-5' exonucleolytic nonsense-mediated decay"/>
    <property type="evidence" value="ECO:0007669"/>
    <property type="project" value="TreeGrafter"/>
</dbReference>
<dbReference type="InterPro" id="IPR001650">
    <property type="entry name" value="Helicase_C-like"/>
</dbReference>
<dbReference type="GO" id="GO:0055087">
    <property type="term" value="C:Ski complex"/>
    <property type="evidence" value="ECO:0007669"/>
    <property type="project" value="TreeGrafter"/>
</dbReference>
<evidence type="ECO:0000256" key="1">
    <source>
        <dbReference type="ARBA" id="ARBA00022741"/>
    </source>
</evidence>
<dbReference type="InterPro" id="IPR050699">
    <property type="entry name" value="RNA-DNA_Helicase"/>
</dbReference>
<feature type="region of interest" description="Disordered" evidence="5">
    <location>
        <begin position="1"/>
        <end position="45"/>
    </location>
</feature>
<keyword evidence="4" id="KW-0067">ATP-binding</keyword>
<dbReference type="InterPro" id="IPR027417">
    <property type="entry name" value="P-loop_NTPase"/>
</dbReference>
<feature type="region of interest" description="Disordered" evidence="5">
    <location>
        <begin position="984"/>
        <end position="1006"/>
    </location>
</feature>
<name>A0A399JD51_9MICC</name>
<organism evidence="8 9">
    <name type="scientific">Galactobacter valiniphilus</name>
    <dbReference type="NCBI Taxonomy" id="2676122"/>
    <lineage>
        <taxon>Bacteria</taxon>
        <taxon>Bacillati</taxon>
        <taxon>Actinomycetota</taxon>
        <taxon>Actinomycetes</taxon>
        <taxon>Micrococcales</taxon>
        <taxon>Micrococcaceae</taxon>
        <taxon>Galactobacter</taxon>
    </lineage>
</organism>
<dbReference type="RefSeq" id="WP_119424787.1">
    <property type="nucleotide sequence ID" value="NZ_QQXK01000015.1"/>
</dbReference>
<dbReference type="SMART" id="SM01142">
    <property type="entry name" value="DSHCT"/>
    <property type="match status" value="1"/>
</dbReference>
<keyword evidence="2" id="KW-0378">Hydrolase</keyword>
<gene>
    <name evidence="8" type="ORF">DWB68_08920</name>
</gene>
<dbReference type="Pfam" id="PF00270">
    <property type="entry name" value="DEAD"/>
    <property type="match status" value="1"/>
</dbReference>
<dbReference type="InterPro" id="IPR058621">
    <property type="entry name" value="SH3_HelY"/>
</dbReference>
<evidence type="ECO:0000313" key="9">
    <source>
        <dbReference type="Proteomes" id="UP000265419"/>
    </source>
</evidence>
<dbReference type="CDD" id="cd18795">
    <property type="entry name" value="SF2_C_Ski2"/>
    <property type="match status" value="1"/>
</dbReference>
<dbReference type="PANTHER" id="PTHR12131:SF1">
    <property type="entry name" value="ATP-DEPENDENT RNA HELICASE SUPV3L1, MITOCHONDRIAL-RELATED"/>
    <property type="match status" value="1"/>
</dbReference>
<dbReference type="AlphaFoldDB" id="A0A399JD51"/>
<dbReference type="GO" id="GO:0004386">
    <property type="term" value="F:helicase activity"/>
    <property type="evidence" value="ECO:0007669"/>
    <property type="project" value="UniProtKB-KW"/>
</dbReference>
<accession>A0A399JD51</accession>
<feature type="compositionally biased region" description="Basic and acidic residues" evidence="5">
    <location>
        <begin position="291"/>
        <end position="305"/>
    </location>
</feature>
<feature type="domain" description="Helicase ATP-binding" evidence="6">
    <location>
        <begin position="70"/>
        <end position="228"/>
    </location>
</feature>
<feature type="region of interest" description="Disordered" evidence="5">
    <location>
        <begin position="281"/>
        <end position="339"/>
    </location>
</feature>
<protein>
    <submittedName>
        <fullName evidence="8">RNA helicase</fullName>
    </submittedName>
</protein>
<keyword evidence="9" id="KW-1185">Reference proteome</keyword>
<dbReference type="FunFam" id="3.40.50.300:FF:000190">
    <property type="entry name" value="ATP-dependent RNA helicase"/>
    <property type="match status" value="1"/>
</dbReference>
<dbReference type="Gene3D" id="3.40.50.300">
    <property type="entry name" value="P-loop containing nucleotide triphosphate hydrolases"/>
    <property type="match status" value="2"/>
</dbReference>
<dbReference type="InterPro" id="IPR011545">
    <property type="entry name" value="DEAD/DEAH_box_helicase_dom"/>
</dbReference>
<feature type="compositionally biased region" description="Low complexity" evidence="5">
    <location>
        <begin position="316"/>
        <end position="330"/>
    </location>
</feature>
<keyword evidence="3 8" id="KW-0347">Helicase</keyword>
<evidence type="ECO:0000259" key="6">
    <source>
        <dbReference type="PROSITE" id="PS51192"/>
    </source>
</evidence>
<dbReference type="GO" id="GO:0016787">
    <property type="term" value="F:hydrolase activity"/>
    <property type="evidence" value="ECO:0007669"/>
    <property type="project" value="UniProtKB-KW"/>
</dbReference>
<comment type="caution">
    <text evidence="8">The sequence shown here is derived from an EMBL/GenBank/DDBJ whole genome shotgun (WGS) entry which is preliminary data.</text>
</comment>
<sequence>MPSRRRTARPVAPGDGAGASRPTSHDVEAPSSPAERFAAAKRRGEQARTELGAFTDGLDFPLDDFQQRACEALEAGRGVLVAAPTGAGKTVVGEFAVHLALAHGTKAFYTTPIKALSNQKFAEFAARHGADRVGLLTGDTAVNSEAEIVVMTTEVLRNMLYASSPTLQGLEYVVMDEVHYLADKDRGAVWEEVILQLPQSAKVVSLSATVSNAEEFGGWLEAVRGATDVIVSEHRPVPLWQHVMVGSELLDLFAEDVSFESSADSGAVVNPELVKLARRSPASLSGGWGEHTARVDGRGGRGRQDRGRRRGRPGPRGDATGSGSLTASGGQRSRGASRPATVASLDDAGLLPAIVFVFSRKGCDAAVAQNVRAGVDLTTRQERRQIEEVLEQAARRLPAEDLEVVGYWAWRDGMLRGIASHHAGLIPVFKEAVEQLFARGLCKVVYATETLALGVNMPARSVVLEKLDKFNGETHAPVTPGEYTQLTGRAGRRGIDVEGHAVVSWHQGMDPLAVAGLASRRTYPLNSSFRPTYNMSLNLLSRLGVRQARSVLEQSFAQYQADASVVGLARQLAGRKESLTGYEQAMTCHLGDFQEYARLRQRLNKAQKSASKSRGRARRSSAELALEAVGRGDIVEIRGPRNLGHAVVTHLAPSFKDPRPTILTLDGRLRRLSAADLDGPLEVLGTLRVPKTFTGRSPQERNDLASSLRNALRDARPDPHRRTPGFAFAGDEDPEALIDELERKLKRHPCHGCPEREQHARWAERYQKLKVESDRLESQIMGRTHTIARTFDRVTAVLRSVGYVRGEGEAARITDAGHTMLRIYGERDLLTALVLGEGGLQGLSPAAMAAAATLFVYQPKRDAEAGPRHWPQGVRDVWDLAVAQWSRLEDLESDHRVELTPAPEAGLVDAMHRWACGEDLASALAESQVEAGDFVRWAKQVIDFLGQLAQNPAVAPEVSDTASAASDLIRRGVVAASAVVSAAVGGEPGAGQGTHDDAAGPVRRRR</sequence>
<evidence type="ECO:0000313" key="8">
    <source>
        <dbReference type="EMBL" id="RII42179.1"/>
    </source>
</evidence>
<dbReference type="Pfam" id="PF00271">
    <property type="entry name" value="Helicase_C"/>
    <property type="match status" value="1"/>
</dbReference>
<evidence type="ECO:0000256" key="3">
    <source>
        <dbReference type="ARBA" id="ARBA00022806"/>
    </source>
</evidence>
<evidence type="ECO:0000256" key="5">
    <source>
        <dbReference type="SAM" id="MobiDB-lite"/>
    </source>
</evidence>
<evidence type="ECO:0000259" key="7">
    <source>
        <dbReference type="PROSITE" id="PS51194"/>
    </source>
</evidence>
<proteinExistence type="predicted"/>
<evidence type="ECO:0000256" key="4">
    <source>
        <dbReference type="ARBA" id="ARBA00022840"/>
    </source>
</evidence>
<evidence type="ECO:0000256" key="2">
    <source>
        <dbReference type="ARBA" id="ARBA00022801"/>
    </source>
</evidence>
<dbReference type="GO" id="GO:0005524">
    <property type="term" value="F:ATP binding"/>
    <property type="evidence" value="ECO:0007669"/>
    <property type="project" value="UniProtKB-KW"/>
</dbReference>
<dbReference type="InterPro" id="IPR012961">
    <property type="entry name" value="Ski2/MTR4_C"/>
</dbReference>
<feature type="domain" description="Helicase C-terminal" evidence="7">
    <location>
        <begin position="344"/>
        <end position="541"/>
    </location>
</feature>
<keyword evidence="1" id="KW-0547">Nucleotide-binding</keyword>
<dbReference type="PANTHER" id="PTHR12131">
    <property type="entry name" value="ATP-DEPENDENT RNA AND DNA HELICASE"/>
    <property type="match status" value="1"/>
</dbReference>
<dbReference type="SUPFAM" id="SSF52540">
    <property type="entry name" value="P-loop containing nucleoside triphosphate hydrolases"/>
    <property type="match status" value="1"/>
</dbReference>
<dbReference type="InterPro" id="IPR014001">
    <property type="entry name" value="Helicase_ATP-bd"/>
</dbReference>
<dbReference type="SMART" id="SM00490">
    <property type="entry name" value="HELICc"/>
    <property type="match status" value="1"/>
</dbReference>